<sequence length="596" mass="67922">MASASLKDLIKKRGGLKAKLTSFNNFLNLIKDSVVLSELQKSELECRLRKIDAVYDQFDALQMEIEALSEQVEDEYKERLQYEEQYYSLLALARSMMNAATSSTSSRAGSVTDNHEDSCAPKFHLPVINVPQFSGDFQEWLEFRDTYLSIIHNNNNISNVHKFHYLRAALKGTASLIIQSLDVTPNNYPIAWQLLTERYDNIRLLINNHIQALLNTKNISSESSLEIRNVIDVMNKNLRALATLGEPVDHWDTIIVYVISKKLDPVTNRLWEEYRCSLSCNSPSLQQFIKFLNNKCDVLDTLNAGVTIPIIHNVKHSKLQSHPLTYNNNNYNNSFSKKELINTDKKNYNKNITCPMCSQNHFLFTCPSFIKLDVDSRIKKATESRVCTNCLRPGHVRNHCRLSNCKYCNSRHNTLLHKDNFHKDPSSSNVALSTNISSSCNTAYVILSTALVRVKDKDGKQHTARLLLDNGSTCNFITEDMCNKLGLVRYNTDSTISTINNQVTRATQICELNFESYFSDYKANITCYILPKISHTQPNSYVNIKHIPIPSEIKLADPKFHLPSSIDILVGAEIFWAVLNAENRNIGPTYPYMHIC</sequence>
<dbReference type="Pfam" id="PF03564">
    <property type="entry name" value="DUF1759"/>
    <property type="match status" value="1"/>
</dbReference>
<accession>A0AAV1KFY0</accession>
<keyword evidence="1" id="KW-0175">Coiled coil</keyword>
<evidence type="ECO:0000313" key="3">
    <source>
        <dbReference type="Proteomes" id="UP001314205"/>
    </source>
</evidence>
<name>A0AAV1KFY0_9NEOP</name>
<dbReference type="EMBL" id="CAVLGL010000013">
    <property type="protein sequence ID" value="CAK1580712.1"/>
    <property type="molecule type" value="Genomic_DNA"/>
</dbReference>
<comment type="caution">
    <text evidence="2">The sequence shown here is derived from an EMBL/GenBank/DDBJ whole genome shotgun (WGS) entry which is preliminary data.</text>
</comment>
<feature type="coiled-coil region" evidence="1">
    <location>
        <begin position="51"/>
        <end position="85"/>
    </location>
</feature>
<dbReference type="AlphaFoldDB" id="A0AAV1KFY0"/>
<dbReference type="InterPro" id="IPR021109">
    <property type="entry name" value="Peptidase_aspartic_dom_sf"/>
</dbReference>
<keyword evidence="3" id="KW-1185">Reference proteome</keyword>
<gene>
    <name evidence="2" type="ORF">PARMNEM_LOCUS2469</name>
</gene>
<evidence type="ECO:0008006" key="4">
    <source>
        <dbReference type="Google" id="ProtNLM"/>
    </source>
</evidence>
<dbReference type="InterPro" id="IPR005312">
    <property type="entry name" value="DUF1759"/>
</dbReference>
<reference evidence="2 3" key="1">
    <citation type="submission" date="2023-11" db="EMBL/GenBank/DDBJ databases">
        <authorList>
            <person name="Hedman E."/>
            <person name="Englund M."/>
            <person name="Stromberg M."/>
            <person name="Nyberg Akerstrom W."/>
            <person name="Nylinder S."/>
            <person name="Jareborg N."/>
            <person name="Kallberg Y."/>
            <person name="Kronander E."/>
        </authorList>
    </citation>
    <scope>NUCLEOTIDE SEQUENCE [LARGE SCALE GENOMIC DNA]</scope>
</reference>
<organism evidence="2 3">
    <name type="scientific">Parnassius mnemosyne</name>
    <name type="common">clouded apollo</name>
    <dbReference type="NCBI Taxonomy" id="213953"/>
    <lineage>
        <taxon>Eukaryota</taxon>
        <taxon>Metazoa</taxon>
        <taxon>Ecdysozoa</taxon>
        <taxon>Arthropoda</taxon>
        <taxon>Hexapoda</taxon>
        <taxon>Insecta</taxon>
        <taxon>Pterygota</taxon>
        <taxon>Neoptera</taxon>
        <taxon>Endopterygota</taxon>
        <taxon>Lepidoptera</taxon>
        <taxon>Glossata</taxon>
        <taxon>Ditrysia</taxon>
        <taxon>Papilionoidea</taxon>
        <taxon>Papilionidae</taxon>
        <taxon>Parnassiinae</taxon>
        <taxon>Parnassini</taxon>
        <taxon>Parnassius</taxon>
        <taxon>Driopa</taxon>
    </lineage>
</organism>
<protein>
    <recommendedName>
        <fullName evidence="4">CCHC-type domain-containing protein</fullName>
    </recommendedName>
</protein>
<evidence type="ECO:0000313" key="2">
    <source>
        <dbReference type="EMBL" id="CAK1580712.1"/>
    </source>
</evidence>
<dbReference type="Proteomes" id="UP001314205">
    <property type="component" value="Unassembled WGS sequence"/>
</dbReference>
<dbReference type="PANTHER" id="PTHR47331">
    <property type="entry name" value="PHD-TYPE DOMAIN-CONTAINING PROTEIN"/>
    <property type="match status" value="1"/>
</dbReference>
<proteinExistence type="predicted"/>
<evidence type="ECO:0000256" key="1">
    <source>
        <dbReference type="SAM" id="Coils"/>
    </source>
</evidence>
<dbReference type="Gene3D" id="2.40.70.10">
    <property type="entry name" value="Acid Proteases"/>
    <property type="match status" value="1"/>
</dbReference>
<dbReference type="PANTHER" id="PTHR47331:SF5">
    <property type="entry name" value="RIBONUCLEASE H"/>
    <property type="match status" value="1"/>
</dbReference>